<feature type="compositionally biased region" description="Basic and acidic residues" evidence="1">
    <location>
        <begin position="317"/>
        <end position="337"/>
    </location>
</feature>
<evidence type="ECO:0000256" key="1">
    <source>
        <dbReference type="SAM" id="MobiDB-lite"/>
    </source>
</evidence>
<evidence type="ECO:0000313" key="3">
    <source>
        <dbReference type="Proteomes" id="UP000494206"/>
    </source>
</evidence>
<keyword evidence="3" id="KW-1185">Reference proteome</keyword>
<sequence length="355" mass="38875">MEEGDATKAGRCSIGHSEPNNTAAGWALRASRSEYQLQSDDDVKNARITALLSEMRPKADCSTRRAHTTNLVSLTKHPEKDAIYGSWQDRRPLVYGSQQVSLPKYDQLYCNTSGMLPLRGRIDNASTSTLPIRKEPPEYSRLRPLSTWQLTVSESRAPQAGWLKNPRPLARGALSPASYFKELENKNGSIASGLAVAAAKITTNLSQSTEIENLNGSSSDSTLDSASENIPETANRAVGTDMTLNRSTPRQASFMAAIQRHPLKESTSVDTNGSETDSKYGDTQQSVSTTIASTPLRRPRGREFASGRAYQSSRSMGRLDFEALKSSKNDGDNKEVADDSVKMRTWNDAGACDWF</sequence>
<feature type="region of interest" description="Disordered" evidence="1">
    <location>
        <begin position="259"/>
        <end position="337"/>
    </location>
</feature>
<dbReference type="Proteomes" id="UP000494206">
    <property type="component" value="Unassembled WGS sequence"/>
</dbReference>
<proteinExistence type="predicted"/>
<accession>A0A8S1EZQ7</accession>
<dbReference type="EMBL" id="CADEPM010000003">
    <property type="protein sequence ID" value="CAB3403614.1"/>
    <property type="molecule type" value="Genomic_DNA"/>
</dbReference>
<name>A0A8S1EZQ7_9PELO</name>
<evidence type="ECO:0000313" key="2">
    <source>
        <dbReference type="EMBL" id="CAB3403614.1"/>
    </source>
</evidence>
<reference evidence="2 3" key="1">
    <citation type="submission" date="2020-04" db="EMBL/GenBank/DDBJ databases">
        <authorList>
            <person name="Laetsch R D."/>
            <person name="Stevens L."/>
            <person name="Kumar S."/>
            <person name="Blaxter L. M."/>
        </authorList>
    </citation>
    <scope>NUCLEOTIDE SEQUENCE [LARGE SCALE GENOMIC DNA]</scope>
</reference>
<dbReference type="OrthoDB" id="5860238at2759"/>
<gene>
    <name evidence="2" type="ORF">CBOVIS_LOCUS6063</name>
</gene>
<feature type="compositionally biased region" description="Polar residues" evidence="1">
    <location>
        <begin position="265"/>
        <end position="293"/>
    </location>
</feature>
<comment type="caution">
    <text evidence="2">The sequence shown here is derived from an EMBL/GenBank/DDBJ whole genome shotgun (WGS) entry which is preliminary data.</text>
</comment>
<organism evidence="2 3">
    <name type="scientific">Caenorhabditis bovis</name>
    <dbReference type="NCBI Taxonomy" id="2654633"/>
    <lineage>
        <taxon>Eukaryota</taxon>
        <taxon>Metazoa</taxon>
        <taxon>Ecdysozoa</taxon>
        <taxon>Nematoda</taxon>
        <taxon>Chromadorea</taxon>
        <taxon>Rhabditida</taxon>
        <taxon>Rhabditina</taxon>
        <taxon>Rhabditomorpha</taxon>
        <taxon>Rhabditoidea</taxon>
        <taxon>Rhabditidae</taxon>
        <taxon>Peloderinae</taxon>
        <taxon>Caenorhabditis</taxon>
    </lineage>
</organism>
<dbReference type="AlphaFoldDB" id="A0A8S1EZQ7"/>
<feature type="region of interest" description="Disordered" evidence="1">
    <location>
        <begin position="1"/>
        <end position="21"/>
    </location>
</feature>
<protein>
    <submittedName>
        <fullName evidence="2">Uncharacterized protein</fullName>
    </submittedName>
</protein>